<name>A0A0T6B5S7_9SCAR</name>
<evidence type="ECO:0000313" key="3">
    <source>
        <dbReference type="Proteomes" id="UP000051574"/>
    </source>
</evidence>
<protein>
    <submittedName>
        <fullName evidence="2">Uncharacterized protein</fullName>
    </submittedName>
</protein>
<accession>A0A0T6B5S7</accession>
<keyword evidence="3" id="KW-1185">Reference proteome</keyword>
<feature type="compositionally biased region" description="Basic residues" evidence="1">
    <location>
        <begin position="218"/>
        <end position="230"/>
    </location>
</feature>
<dbReference type="Proteomes" id="UP000051574">
    <property type="component" value="Unassembled WGS sequence"/>
</dbReference>
<feature type="region of interest" description="Disordered" evidence="1">
    <location>
        <begin position="218"/>
        <end position="281"/>
    </location>
</feature>
<reference evidence="2 3" key="1">
    <citation type="submission" date="2015-09" db="EMBL/GenBank/DDBJ databases">
        <title>Draft genome of the scarab beetle Oryctes borbonicus.</title>
        <authorList>
            <person name="Meyer J.M."/>
            <person name="Markov G.V."/>
            <person name="Baskaran P."/>
            <person name="Herrmann M."/>
            <person name="Sommer R.J."/>
            <person name="Roedelsperger C."/>
        </authorList>
    </citation>
    <scope>NUCLEOTIDE SEQUENCE [LARGE SCALE GENOMIC DNA]</scope>
    <source>
        <strain evidence="2">OB123</strain>
        <tissue evidence="2">Whole animal</tissue>
    </source>
</reference>
<proteinExistence type="predicted"/>
<feature type="non-terminal residue" evidence="2">
    <location>
        <position position="305"/>
    </location>
</feature>
<dbReference type="EMBL" id="LJIG01009632">
    <property type="protein sequence ID" value="KRT82691.1"/>
    <property type="molecule type" value="Genomic_DNA"/>
</dbReference>
<dbReference type="OrthoDB" id="6751058at2759"/>
<evidence type="ECO:0000256" key="1">
    <source>
        <dbReference type="SAM" id="MobiDB-lite"/>
    </source>
</evidence>
<gene>
    <name evidence="2" type="ORF">AMK59_3130</name>
</gene>
<feature type="compositionally biased region" description="Low complexity" evidence="1">
    <location>
        <begin position="235"/>
        <end position="246"/>
    </location>
</feature>
<evidence type="ECO:0000313" key="2">
    <source>
        <dbReference type="EMBL" id="KRT82691.1"/>
    </source>
</evidence>
<dbReference type="AlphaFoldDB" id="A0A0T6B5S7"/>
<feature type="compositionally biased region" description="Low complexity" evidence="1">
    <location>
        <begin position="254"/>
        <end position="268"/>
    </location>
</feature>
<sequence>MFLALIEGEQETDSFKCEAPAEHPFGIRAASLHAWFLRASSATKTRWLNCLLQNLKDKSYLEDIVYASNYNLDKLKVYSRSQPSTPFIYDRCLNDHDRSLEKNCLEETMKSDLSWFMNLDPEHQMEIVLGLLELCSGALVDRFFENARKQRDEENRKKTQKQNQLMDVTVNSDTTLAIGVEIDDKDDTILALQVRKQADLLNEAFCKYQVALYGTCSKRKARKPNSRRPTSRTGSAKSGKGSNRSKSSSKKSKNQSPQISPSLRSSSSKGKEKKQKMQGLDQVELTSSWQLTNPMFARYMYLLML</sequence>
<organism evidence="2 3">
    <name type="scientific">Oryctes borbonicus</name>
    <dbReference type="NCBI Taxonomy" id="1629725"/>
    <lineage>
        <taxon>Eukaryota</taxon>
        <taxon>Metazoa</taxon>
        <taxon>Ecdysozoa</taxon>
        <taxon>Arthropoda</taxon>
        <taxon>Hexapoda</taxon>
        <taxon>Insecta</taxon>
        <taxon>Pterygota</taxon>
        <taxon>Neoptera</taxon>
        <taxon>Endopterygota</taxon>
        <taxon>Coleoptera</taxon>
        <taxon>Polyphaga</taxon>
        <taxon>Scarabaeiformia</taxon>
        <taxon>Scarabaeidae</taxon>
        <taxon>Dynastinae</taxon>
        <taxon>Oryctes</taxon>
    </lineage>
</organism>
<comment type="caution">
    <text evidence="2">The sequence shown here is derived from an EMBL/GenBank/DDBJ whole genome shotgun (WGS) entry which is preliminary data.</text>
</comment>